<comment type="cofactor">
    <cofactor evidence="1">
        <name>a divalent metal cation</name>
        <dbReference type="ChEBI" id="CHEBI:60240"/>
    </cofactor>
</comment>
<dbReference type="GO" id="GO:0016787">
    <property type="term" value="F:hydrolase activity"/>
    <property type="evidence" value="ECO:0007669"/>
    <property type="project" value="UniProtKB-KW"/>
</dbReference>
<proteinExistence type="inferred from homology"/>
<keyword evidence="2" id="KW-0540">Nuclease</keyword>
<dbReference type="Pfam" id="PF03755">
    <property type="entry name" value="YicC-like_N"/>
    <property type="match status" value="1"/>
</dbReference>
<name>A0A537M7K7_9BACT</name>
<dbReference type="InterPro" id="IPR013551">
    <property type="entry name" value="YicC-like_C"/>
</dbReference>
<dbReference type="PANTHER" id="PTHR30636">
    <property type="entry name" value="UPF0701 PROTEIN YICC"/>
    <property type="match status" value="1"/>
</dbReference>
<dbReference type="PANTHER" id="PTHR30636:SF3">
    <property type="entry name" value="UPF0701 PROTEIN YICC"/>
    <property type="match status" value="1"/>
</dbReference>
<dbReference type="Pfam" id="PF08340">
    <property type="entry name" value="YicC-like_C"/>
    <property type="match status" value="1"/>
</dbReference>
<evidence type="ECO:0000259" key="6">
    <source>
        <dbReference type="Pfam" id="PF03755"/>
    </source>
</evidence>
<feature type="domain" description="Endoribonuclease YicC-like C-terminal" evidence="7">
    <location>
        <begin position="169"/>
        <end position="288"/>
    </location>
</feature>
<accession>A0A537M7K7</accession>
<organism evidence="8 9">
    <name type="scientific">Candidatus Segetimicrobium genomatis</name>
    <dbReference type="NCBI Taxonomy" id="2569760"/>
    <lineage>
        <taxon>Bacteria</taxon>
        <taxon>Bacillati</taxon>
        <taxon>Candidatus Sysuimicrobiota</taxon>
        <taxon>Candidatus Sysuimicrobiia</taxon>
        <taxon>Candidatus Sysuimicrobiales</taxon>
        <taxon>Candidatus Segetimicrobiaceae</taxon>
        <taxon>Candidatus Segetimicrobium</taxon>
    </lineage>
</organism>
<dbReference type="GO" id="GO:0004521">
    <property type="term" value="F:RNA endonuclease activity"/>
    <property type="evidence" value="ECO:0007669"/>
    <property type="project" value="InterPro"/>
</dbReference>
<sequence length="288" mass="32057">MTGFGAGDLTTVAGRYVMEARSLNHRFLEVAVRLPRDLAPLEERIRALVQGRILRGRVEIAIIRDNYAKRVRTAKVDVDLAKAFTNALNDLKQALDLPGTPDLSMLVGLPDLIKIEEPKEDLEDVWPSIAGGLGQALTRLVAMREDEGGRLARVLEERMRRVGQRVDDVEQRAPRVVKDYAARLSRRIAELMGAVPVDEGRVAAEVAIFADRCDISEELTRFRSHLTQMRQTLEADGAVGRTLEFIVQELGREANTMGSKANDLEVARAVIAIKGELESLREQIQNVE</sequence>
<evidence type="ECO:0000256" key="2">
    <source>
        <dbReference type="ARBA" id="ARBA00022722"/>
    </source>
</evidence>
<evidence type="ECO:0000256" key="4">
    <source>
        <dbReference type="ARBA" id="ARBA00022801"/>
    </source>
</evidence>
<comment type="caution">
    <text evidence="8">The sequence shown here is derived from an EMBL/GenBank/DDBJ whole genome shotgun (WGS) entry which is preliminary data.</text>
</comment>
<reference evidence="8 9" key="1">
    <citation type="journal article" date="2019" name="Nat. Microbiol.">
        <title>Mediterranean grassland soil C-N compound turnover is dependent on rainfall and depth, and is mediated by genomically divergent microorganisms.</title>
        <authorList>
            <person name="Diamond S."/>
            <person name="Andeer P.F."/>
            <person name="Li Z."/>
            <person name="Crits-Christoph A."/>
            <person name="Burstein D."/>
            <person name="Anantharaman K."/>
            <person name="Lane K.R."/>
            <person name="Thomas B.C."/>
            <person name="Pan C."/>
            <person name="Northen T.R."/>
            <person name="Banfield J.F."/>
        </authorList>
    </citation>
    <scope>NUCLEOTIDE SEQUENCE [LARGE SCALE GENOMIC DNA]</scope>
    <source>
        <strain evidence="8">NP_5</strain>
    </source>
</reference>
<dbReference type="InterPro" id="IPR005229">
    <property type="entry name" value="YicC/YloC-like"/>
</dbReference>
<dbReference type="InterPro" id="IPR013527">
    <property type="entry name" value="YicC-like_N"/>
</dbReference>
<evidence type="ECO:0000256" key="3">
    <source>
        <dbReference type="ARBA" id="ARBA00022759"/>
    </source>
</evidence>
<keyword evidence="3" id="KW-0255">Endonuclease</keyword>
<evidence type="ECO:0000256" key="1">
    <source>
        <dbReference type="ARBA" id="ARBA00001968"/>
    </source>
</evidence>
<gene>
    <name evidence="8" type="ORF">E6H02_00960</name>
</gene>
<evidence type="ECO:0000313" key="9">
    <source>
        <dbReference type="Proteomes" id="UP000320393"/>
    </source>
</evidence>
<evidence type="ECO:0000313" key="8">
    <source>
        <dbReference type="EMBL" id="TMJ16254.1"/>
    </source>
</evidence>
<feature type="domain" description="Endoribonuclease YicC-like N-terminal" evidence="6">
    <location>
        <begin position="1"/>
        <end position="152"/>
    </location>
</feature>
<protein>
    <submittedName>
        <fullName evidence="8">YicC family protein</fullName>
    </submittedName>
</protein>
<dbReference type="AlphaFoldDB" id="A0A537M7K7"/>
<dbReference type="EMBL" id="VBAM01000028">
    <property type="protein sequence ID" value="TMJ16254.1"/>
    <property type="molecule type" value="Genomic_DNA"/>
</dbReference>
<comment type="similarity">
    <text evidence="5">Belongs to the YicC/YloC family.</text>
</comment>
<dbReference type="NCBIfam" id="TIGR00255">
    <property type="entry name" value="YicC/YloC family endoribonuclease"/>
    <property type="match status" value="1"/>
</dbReference>
<evidence type="ECO:0000256" key="5">
    <source>
        <dbReference type="ARBA" id="ARBA00035648"/>
    </source>
</evidence>
<dbReference type="Proteomes" id="UP000320393">
    <property type="component" value="Unassembled WGS sequence"/>
</dbReference>
<evidence type="ECO:0000259" key="7">
    <source>
        <dbReference type="Pfam" id="PF08340"/>
    </source>
</evidence>
<keyword evidence="4" id="KW-0378">Hydrolase</keyword>